<reference evidence="1" key="2">
    <citation type="submission" date="2020-06" db="EMBL/GenBank/DDBJ databases">
        <title>Helianthus annuus Genome sequencing and assembly Release 2.</title>
        <authorList>
            <person name="Gouzy J."/>
            <person name="Langlade N."/>
            <person name="Munos S."/>
        </authorList>
    </citation>
    <scope>NUCLEOTIDE SEQUENCE</scope>
    <source>
        <tissue evidence="1">Leaves</tissue>
    </source>
</reference>
<reference evidence="1" key="1">
    <citation type="journal article" date="2017" name="Nature">
        <title>The sunflower genome provides insights into oil metabolism, flowering and Asterid evolution.</title>
        <authorList>
            <person name="Badouin H."/>
            <person name="Gouzy J."/>
            <person name="Grassa C.J."/>
            <person name="Murat F."/>
            <person name="Staton S.E."/>
            <person name="Cottret L."/>
            <person name="Lelandais-Briere C."/>
            <person name="Owens G.L."/>
            <person name="Carrere S."/>
            <person name="Mayjonade B."/>
            <person name="Legrand L."/>
            <person name="Gill N."/>
            <person name="Kane N.C."/>
            <person name="Bowers J.E."/>
            <person name="Hubner S."/>
            <person name="Bellec A."/>
            <person name="Berard A."/>
            <person name="Berges H."/>
            <person name="Blanchet N."/>
            <person name="Boniface M.C."/>
            <person name="Brunel D."/>
            <person name="Catrice O."/>
            <person name="Chaidir N."/>
            <person name="Claudel C."/>
            <person name="Donnadieu C."/>
            <person name="Faraut T."/>
            <person name="Fievet G."/>
            <person name="Helmstetter N."/>
            <person name="King M."/>
            <person name="Knapp S.J."/>
            <person name="Lai Z."/>
            <person name="Le Paslier M.C."/>
            <person name="Lippi Y."/>
            <person name="Lorenzon L."/>
            <person name="Mandel J.R."/>
            <person name="Marage G."/>
            <person name="Marchand G."/>
            <person name="Marquand E."/>
            <person name="Bret-Mestries E."/>
            <person name="Morien E."/>
            <person name="Nambeesan S."/>
            <person name="Nguyen T."/>
            <person name="Pegot-Espagnet P."/>
            <person name="Pouilly N."/>
            <person name="Raftis F."/>
            <person name="Sallet E."/>
            <person name="Schiex T."/>
            <person name="Thomas J."/>
            <person name="Vandecasteele C."/>
            <person name="Vares D."/>
            <person name="Vear F."/>
            <person name="Vautrin S."/>
            <person name="Crespi M."/>
            <person name="Mangin B."/>
            <person name="Burke J.M."/>
            <person name="Salse J."/>
            <person name="Munos S."/>
            <person name="Vincourt P."/>
            <person name="Rieseberg L.H."/>
            <person name="Langlade N.B."/>
        </authorList>
    </citation>
    <scope>NUCLEOTIDE SEQUENCE</scope>
    <source>
        <tissue evidence="1">Leaves</tissue>
    </source>
</reference>
<comment type="caution">
    <text evidence="1">The sequence shown here is derived from an EMBL/GenBank/DDBJ whole genome shotgun (WGS) entry which is preliminary data.</text>
</comment>
<keyword evidence="2" id="KW-1185">Reference proteome</keyword>
<protein>
    <submittedName>
        <fullName evidence="1">Uncharacterized protein</fullName>
    </submittedName>
</protein>
<evidence type="ECO:0000313" key="1">
    <source>
        <dbReference type="EMBL" id="KAF5801332.1"/>
    </source>
</evidence>
<sequence>MTPQTLDHLQRDGSSLRVRVEGMPDLSRKEPSLDLRYQNLSSFNLFQFYHHNLLASQNRQFTFPILREARFIQWE</sequence>
<organism evidence="1 2">
    <name type="scientific">Helianthus annuus</name>
    <name type="common">Common sunflower</name>
    <dbReference type="NCBI Taxonomy" id="4232"/>
    <lineage>
        <taxon>Eukaryota</taxon>
        <taxon>Viridiplantae</taxon>
        <taxon>Streptophyta</taxon>
        <taxon>Embryophyta</taxon>
        <taxon>Tracheophyta</taxon>
        <taxon>Spermatophyta</taxon>
        <taxon>Magnoliopsida</taxon>
        <taxon>eudicotyledons</taxon>
        <taxon>Gunneridae</taxon>
        <taxon>Pentapetalae</taxon>
        <taxon>asterids</taxon>
        <taxon>campanulids</taxon>
        <taxon>Asterales</taxon>
        <taxon>Asteraceae</taxon>
        <taxon>Asteroideae</taxon>
        <taxon>Heliantheae alliance</taxon>
        <taxon>Heliantheae</taxon>
        <taxon>Helianthus</taxon>
    </lineage>
</organism>
<dbReference type="Gramene" id="mRNA:HanXRQr2_Chr06g0246901">
    <property type="protein sequence ID" value="CDS:HanXRQr2_Chr06g0246901.1"/>
    <property type="gene ID" value="HanXRQr2_Chr06g0246901"/>
</dbReference>
<gene>
    <name evidence="1" type="ORF">HanXRQr2_Chr06g0246901</name>
</gene>
<name>A0A9K3IQZ0_HELAN</name>
<dbReference type="AlphaFoldDB" id="A0A9K3IQZ0"/>
<dbReference type="EMBL" id="MNCJ02000321">
    <property type="protein sequence ID" value="KAF5801332.1"/>
    <property type="molecule type" value="Genomic_DNA"/>
</dbReference>
<accession>A0A9K3IQZ0</accession>
<evidence type="ECO:0000313" key="2">
    <source>
        <dbReference type="Proteomes" id="UP000215914"/>
    </source>
</evidence>
<proteinExistence type="predicted"/>
<dbReference type="Proteomes" id="UP000215914">
    <property type="component" value="Unassembled WGS sequence"/>
</dbReference>